<dbReference type="InterPro" id="IPR004240">
    <property type="entry name" value="EMP70"/>
</dbReference>
<gene>
    <name evidence="9" type="ORF">EGYM00163_LOCUS40796</name>
</gene>
<organism evidence="9">
    <name type="scientific">Eutreptiella gymnastica</name>
    <dbReference type="NCBI Taxonomy" id="73025"/>
    <lineage>
        <taxon>Eukaryota</taxon>
        <taxon>Discoba</taxon>
        <taxon>Euglenozoa</taxon>
        <taxon>Euglenida</taxon>
        <taxon>Spirocuta</taxon>
        <taxon>Euglenophyceae</taxon>
        <taxon>Eutreptiales</taxon>
        <taxon>Eutreptiaceae</taxon>
        <taxon>Eutreptiella</taxon>
    </lineage>
</organism>
<reference evidence="9" key="1">
    <citation type="submission" date="2021-01" db="EMBL/GenBank/DDBJ databases">
        <authorList>
            <person name="Corre E."/>
            <person name="Pelletier E."/>
            <person name="Niang G."/>
            <person name="Scheremetjew M."/>
            <person name="Finn R."/>
            <person name="Kale V."/>
            <person name="Holt S."/>
            <person name="Cochrane G."/>
            <person name="Meng A."/>
            <person name="Brown T."/>
            <person name="Cohen L."/>
        </authorList>
    </citation>
    <scope>NUCLEOTIDE SEQUENCE</scope>
    <source>
        <strain evidence="9">CCMP1594</strain>
    </source>
</reference>
<proteinExistence type="inferred from homology"/>
<evidence type="ECO:0000256" key="5">
    <source>
        <dbReference type="ARBA" id="ARBA00022989"/>
    </source>
</evidence>
<dbReference type="Pfam" id="PF02990">
    <property type="entry name" value="EMP70"/>
    <property type="match status" value="1"/>
</dbReference>
<sequence length="267" mass="28736">MAAIIAQIKRDARAHLRVQGIDAVELTESTIGSKVQLRGWPMGIRGHIDGHHNARLNNHVALVAKYYCPDAGSGSQCRVLQLLATPHSTKRSVACSPDDADNARKRWIPESAGPLAQRASAGQPIAWTYSLSWVPDAVSPPQQRGERTMARLQTSSAATAPAPRAVALEPPVAAEVQSSSEGRASPVLRHAVVKGRGQGNTEATQSQSHDSTKAVVELPSDTQLKAPQGTVIPLSYVIAVIVALANVIIFGRMWRQAHEVQQSRQRR</sequence>
<keyword evidence="5 8" id="KW-1133">Transmembrane helix</keyword>
<evidence type="ECO:0000256" key="4">
    <source>
        <dbReference type="ARBA" id="ARBA00022729"/>
    </source>
</evidence>
<dbReference type="AlphaFoldDB" id="A0A7S4G9H4"/>
<name>A0A7S4G9H4_9EUGL</name>
<comment type="subcellular location">
    <subcellularLocation>
        <location evidence="1">Membrane</location>
        <topology evidence="1">Multi-pass membrane protein</topology>
    </subcellularLocation>
</comment>
<dbReference type="GO" id="GO:0016020">
    <property type="term" value="C:membrane"/>
    <property type="evidence" value="ECO:0007669"/>
    <property type="project" value="UniProtKB-SubCell"/>
</dbReference>
<accession>A0A7S4G9H4</accession>
<keyword evidence="6 8" id="KW-0472">Membrane</keyword>
<dbReference type="EMBL" id="HBJA01118561">
    <property type="protein sequence ID" value="CAE0829518.1"/>
    <property type="molecule type" value="Transcribed_RNA"/>
</dbReference>
<evidence type="ECO:0000256" key="7">
    <source>
        <dbReference type="SAM" id="MobiDB-lite"/>
    </source>
</evidence>
<evidence type="ECO:0000313" key="9">
    <source>
        <dbReference type="EMBL" id="CAE0829518.1"/>
    </source>
</evidence>
<evidence type="ECO:0000256" key="8">
    <source>
        <dbReference type="SAM" id="Phobius"/>
    </source>
</evidence>
<comment type="similarity">
    <text evidence="2">Belongs to the nonaspanin (TM9SF) (TC 9.A.2) family.</text>
</comment>
<feature type="region of interest" description="Disordered" evidence="7">
    <location>
        <begin position="138"/>
        <end position="165"/>
    </location>
</feature>
<keyword evidence="4" id="KW-0732">Signal</keyword>
<evidence type="ECO:0000256" key="3">
    <source>
        <dbReference type="ARBA" id="ARBA00022692"/>
    </source>
</evidence>
<feature type="transmembrane region" description="Helical" evidence="8">
    <location>
        <begin position="234"/>
        <end position="254"/>
    </location>
</feature>
<evidence type="ECO:0000256" key="1">
    <source>
        <dbReference type="ARBA" id="ARBA00004141"/>
    </source>
</evidence>
<protein>
    <submittedName>
        <fullName evidence="9">Uncharacterized protein</fullName>
    </submittedName>
</protein>
<evidence type="ECO:0000256" key="6">
    <source>
        <dbReference type="ARBA" id="ARBA00023136"/>
    </source>
</evidence>
<evidence type="ECO:0000256" key="2">
    <source>
        <dbReference type="ARBA" id="ARBA00005227"/>
    </source>
</evidence>
<feature type="compositionally biased region" description="Low complexity" evidence="7">
    <location>
        <begin position="154"/>
        <end position="165"/>
    </location>
</feature>
<keyword evidence="3 8" id="KW-0812">Transmembrane</keyword>